<proteinExistence type="predicted"/>
<protein>
    <submittedName>
        <fullName evidence="1">Uncharacterized protein</fullName>
    </submittedName>
</protein>
<evidence type="ECO:0000313" key="1">
    <source>
        <dbReference type="EMBL" id="EHJ09790.1"/>
    </source>
</evidence>
<sequence>MTEREFATIIDKITVLTEKVEFYSEKLDLYKQVSDEKNALLQKSTEEIIN</sequence>
<accession>G5JDE3</accession>
<comment type="caution">
    <text evidence="1">The sequence shown here is derived from an EMBL/GenBank/DDBJ whole genome shotgun (WGS) entry which is preliminary data.</text>
</comment>
<organism evidence="1 2">
    <name type="scientific">Crocosphaera watsonii WH 0003</name>
    <dbReference type="NCBI Taxonomy" id="423471"/>
    <lineage>
        <taxon>Bacteria</taxon>
        <taxon>Bacillati</taxon>
        <taxon>Cyanobacteriota</taxon>
        <taxon>Cyanophyceae</taxon>
        <taxon>Oscillatoriophycideae</taxon>
        <taxon>Chroococcales</taxon>
        <taxon>Aphanothecaceae</taxon>
        <taxon>Crocosphaera</taxon>
    </lineage>
</organism>
<evidence type="ECO:0000313" key="2">
    <source>
        <dbReference type="Proteomes" id="UP000003477"/>
    </source>
</evidence>
<name>G5JDE3_CROWT</name>
<gene>
    <name evidence="1" type="ORF">CWATWH0003_5437</name>
</gene>
<dbReference type="Proteomes" id="UP000003477">
    <property type="component" value="Unassembled WGS sequence"/>
</dbReference>
<dbReference type="PATRIC" id="fig|423471.3.peg.5076"/>
<dbReference type="RefSeq" id="WP_007313188.1">
    <property type="nucleotide sequence ID" value="NZ_AESD01000846.1"/>
</dbReference>
<dbReference type="AlphaFoldDB" id="G5JDE3"/>
<reference evidence="1 2" key="1">
    <citation type="journal article" date="2011" name="Front. Microbiol.">
        <title>Two Strains of Crocosphaera watsonii with Highly Conserved Genomes are Distinguished by Strain-Specific Features.</title>
        <authorList>
            <person name="Bench S.R."/>
            <person name="Ilikchyan I.N."/>
            <person name="Tripp H.J."/>
            <person name="Zehr J.P."/>
        </authorList>
    </citation>
    <scope>NUCLEOTIDE SEQUENCE [LARGE SCALE GENOMIC DNA]</scope>
    <source>
        <strain evidence="1 2">WH 0003</strain>
    </source>
</reference>
<dbReference type="GeneID" id="88769717"/>
<dbReference type="EMBL" id="AESD01000846">
    <property type="protein sequence ID" value="EHJ09790.1"/>
    <property type="molecule type" value="Genomic_DNA"/>
</dbReference>